<evidence type="ECO:0000313" key="6">
    <source>
        <dbReference type="EMBL" id="GAA1967928.1"/>
    </source>
</evidence>
<keyword evidence="4" id="KW-0804">Transcription</keyword>
<dbReference type="InterPro" id="IPR036388">
    <property type="entry name" value="WH-like_DNA-bd_sf"/>
</dbReference>
<dbReference type="Gene3D" id="3.40.190.10">
    <property type="entry name" value="Periplasmic binding protein-like II"/>
    <property type="match status" value="2"/>
</dbReference>
<comment type="similarity">
    <text evidence="1">Belongs to the LysR transcriptional regulatory family.</text>
</comment>
<protein>
    <submittedName>
        <fullName evidence="6">LysR family transcriptional regulator</fullName>
    </submittedName>
</protein>
<reference evidence="6 7" key="1">
    <citation type="journal article" date="2019" name="Int. J. Syst. Evol. Microbiol.">
        <title>The Global Catalogue of Microorganisms (GCM) 10K type strain sequencing project: providing services to taxonomists for standard genome sequencing and annotation.</title>
        <authorList>
            <consortium name="The Broad Institute Genomics Platform"/>
            <consortium name="The Broad Institute Genome Sequencing Center for Infectious Disease"/>
            <person name="Wu L."/>
            <person name="Ma J."/>
        </authorList>
    </citation>
    <scope>NUCLEOTIDE SEQUENCE [LARGE SCALE GENOMIC DNA]</scope>
    <source>
        <strain evidence="6 7">JCM 15309</strain>
    </source>
</reference>
<name>A0ABN2REN9_9ACTN</name>
<proteinExistence type="inferred from homology"/>
<evidence type="ECO:0000256" key="1">
    <source>
        <dbReference type="ARBA" id="ARBA00009437"/>
    </source>
</evidence>
<dbReference type="PANTHER" id="PTHR30346">
    <property type="entry name" value="TRANSCRIPTIONAL DUAL REGULATOR HCAR-RELATED"/>
    <property type="match status" value="1"/>
</dbReference>
<evidence type="ECO:0000256" key="2">
    <source>
        <dbReference type="ARBA" id="ARBA00023015"/>
    </source>
</evidence>
<dbReference type="PANTHER" id="PTHR30346:SF29">
    <property type="entry name" value="LYSR SUBSTRATE-BINDING"/>
    <property type="match status" value="1"/>
</dbReference>
<dbReference type="InterPro" id="IPR036390">
    <property type="entry name" value="WH_DNA-bd_sf"/>
</dbReference>
<feature type="domain" description="HTH lysR-type" evidence="5">
    <location>
        <begin position="2"/>
        <end position="59"/>
    </location>
</feature>
<dbReference type="Pfam" id="PF03466">
    <property type="entry name" value="LysR_substrate"/>
    <property type="match status" value="1"/>
</dbReference>
<evidence type="ECO:0000256" key="4">
    <source>
        <dbReference type="ARBA" id="ARBA00023163"/>
    </source>
</evidence>
<evidence type="ECO:0000256" key="3">
    <source>
        <dbReference type="ARBA" id="ARBA00023125"/>
    </source>
</evidence>
<gene>
    <name evidence="6" type="ORF">GCM10009798_30370</name>
</gene>
<dbReference type="InterPro" id="IPR005119">
    <property type="entry name" value="LysR_subst-bd"/>
</dbReference>
<dbReference type="Proteomes" id="UP001500571">
    <property type="component" value="Unassembled WGS sequence"/>
</dbReference>
<dbReference type="InterPro" id="IPR000847">
    <property type="entry name" value="LysR_HTH_N"/>
</dbReference>
<keyword evidence="3" id="KW-0238">DNA-binding</keyword>
<dbReference type="PROSITE" id="PS50931">
    <property type="entry name" value="HTH_LYSR"/>
    <property type="match status" value="1"/>
</dbReference>
<dbReference type="Gene3D" id="1.10.10.10">
    <property type="entry name" value="Winged helix-like DNA-binding domain superfamily/Winged helix DNA-binding domain"/>
    <property type="match status" value="1"/>
</dbReference>
<dbReference type="RefSeq" id="WP_344046174.1">
    <property type="nucleotide sequence ID" value="NZ_BAAAPB010000003.1"/>
</dbReference>
<keyword evidence="2" id="KW-0805">Transcription regulation</keyword>
<evidence type="ECO:0000259" key="5">
    <source>
        <dbReference type="PROSITE" id="PS50931"/>
    </source>
</evidence>
<dbReference type="Pfam" id="PF00126">
    <property type="entry name" value="HTH_1"/>
    <property type="match status" value="1"/>
</dbReference>
<comment type="caution">
    <text evidence="6">The sequence shown here is derived from an EMBL/GenBank/DDBJ whole genome shotgun (WGS) entry which is preliminary data.</text>
</comment>
<dbReference type="SUPFAM" id="SSF53850">
    <property type="entry name" value="Periplasmic binding protein-like II"/>
    <property type="match status" value="1"/>
</dbReference>
<dbReference type="CDD" id="cd08423">
    <property type="entry name" value="PBP2_LTTR_like_6"/>
    <property type="match status" value="1"/>
</dbReference>
<dbReference type="EMBL" id="BAAAPB010000003">
    <property type="protein sequence ID" value="GAA1967928.1"/>
    <property type="molecule type" value="Genomic_DNA"/>
</dbReference>
<evidence type="ECO:0000313" key="7">
    <source>
        <dbReference type="Proteomes" id="UP001500571"/>
    </source>
</evidence>
<sequence length="297" mass="31846">MIDLAALSALRAVETYGSVSAAAETLGFTPSAVSQQVKRLERQTGVPLLERVGRGVMLTHHGRHLVEEGARLLADLEQIESGLHRQVGAVAGRLRLTAFSTAMRGLVAPIASGLRSAHPDLELALAEREPWDTVDLVASGQTDLGVVHTWGDVPIAVPDHLVATTIAHDLADVVVHRDHPLAGRLSVTPHDLVDEGWIATPEGTICRQWLTRMYDGTGRLPRIAHVSMEFDSHLALVRAGLGIALVPRLGRSPLGDDLVAVSAHDPEPTREVIALHRRSMADSPAVRAVLDALSREA</sequence>
<keyword evidence="7" id="KW-1185">Reference proteome</keyword>
<organism evidence="6 7">
    <name type="scientific">Nocardioides panacihumi</name>
    <dbReference type="NCBI Taxonomy" id="400774"/>
    <lineage>
        <taxon>Bacteria</taxon>
        <taxon>Bacillati</taxon>
        <taxon>Actinomycetota</taxon>
        <taxon>Actinomycetes</taxon>
        <taxon>Propionibacteriales</taxon>
        <taxon>Nocardioidaceae</taxon>
        <taxon>Nocardioides</taxon>
    </lineage>
</organism>
<accession>A0ABN2REN9</accession>
<dbReference type="PRINTS" id="PR00039">
    <property type="entry name" value="HTHLYSR"/>
</dbReference>
<dbReference type="SUPFAM" id="SSF46785">
    <property type="entry name" value="Winged helix' DNA-binding domain"/>
    <property type="match status" value="1"/>
</dbReference>